<evidence type="ECO:0000313" key="4">
    <source>
        <dbReference type="EMBL" id="GAA3951714.1"/>
    </source>
</evidence>
<evidence type="ECO:0000259" key="2">
    <source>
        <dbReference type="Pfam" id="PF02470"/>
    </source>
</evidence>
<dbReference type="InterPro" id="IPR003399">
    <property type="entry name" value="Mce/MlaD"/>
</dbReference>
<sequence>MATPDTTANDTKFFNAKNIAITALVVVVALIAGIIGWWAWGLVTSTKVKATFPSAVGIYEGSNVRILGVNVGKVTKVTPTGDTAQVEMRVENGVELPADVQAVQMIPSLVADRYVQLIPAYSGGPTAGSDVTLGLDRTAVPVEIDAIYENLQKLSKSLGPGKDGVNQKGALSDFVTAGAEALDGNGEKLGAAITNLSKAASTLSNSRGDLAGTIQNLDVFVGALKENDQQVRQFNKQMASFNTFLASERNQLGKALSTLSYALGDVAGFLSENEAKLGQAIRDLQPTGQALLDNREDLLEIFTVLPVTISNLINAYDAEAGVVAMRVNIPDLQDPIAAQCKLLDLGKLLPGNPLAKDFSKKMSPLVDHCLELGEQITDGVLEPMLPILPFGIMSGNKLQRMPTPGAVPGIPDPALPGGN</sequence>
<dbReference type="NCBIfam" id="TIGR00996">
    <property type="entry name" value="Mtu_fam_mce"/>
    <property type="match status" value="1"/>
</dbReference>
<dbReference type="InterPro" id="IPR024516">
    <property type="entry name" value="Mce_C"/>
</dbReference>
<feature type="domain" description="Mammalian cell entry C-terminal" evidence="3">
    <location>
        <begin position="132"/>
        <end position="297"/>
    </location>
</feature>
<comment type="caution">
    <text evidence="4">The sequence shown here is derived from an EMBL/GenBank/DDBJ whole genome shotgun (WGS) entry which is preliminary data.</text>
</comment>
<dbReference type="Pfam" id="PF11887">
    <property type="entry name" value="Mce4_CUP1"/>
    <property type="match status" value="1"/>
</dbReference>
<keyword evidence="1" id="KW-1133">Transmembrane helix</keyword>
<proteinExistence type="predicted"/>
<keyword evidence="1" id="KW-0472">Membrane</keyword>
<feature type="transmembrane region" description="Helical" evidence="1">
    <location>
        <begin position="19"/>
        <end position="40"/>
    </location>
</feature>
<evidence type="ECO:0000256" key="1">
    <source>
        <dbReference type="SAM" id="Phobius"/>
    </source>
</evidence>
<dbReference type="InterPro" id="IPR005693">
    <property type="entry name" value="Mce"/>
</dbReference>
<feature type="domain" description="Mce/MlaD" evidence="2">
    <location>
        <begin position="46"/>
        <end position="119"/>
    </location>
</feature>
<keyword evidence="5" id="KW-1185">Reference proteome</keyword>
<keyword evidence="1" id="KW-0812">Transmembrane</keyword>
<dbReference type="Pfam" id="PF02470">
    <property type="entry name" value="MlaD"/>
    <property type="match status" value="1"/>
</dbReference>
<evidence type="ECO:0000313" key="5">
    <source>
        <dbReference type="Proteomes" id="UP001418444"/>
    </source>
</evidence>
<name>A0ABP7NPY1_9ACTN</name>
<dbReference type="RefSeq" id="WP_344780652.1">
    <property type="nucleotide sequence ID" value="NZ_BAAAZW010000002.1"/>
</dbReference>
<dbReference type="EMBL" id="BAAAZW010000002">
    <property type="protein sequence ID" value="GAA3951714.1"/>
    <property type="molecule type" value="Genomic_DNA"/>
</dbReference>
<accession>A0ABP7NPY1</accession>
<gene>
    <name evidence="4" type="ORF">GCM10022231_06910</name>
</gene>
<dbReference type="PANTHER" id="PTHR33371">
    <property type="entry name" value="INTERMEMBRANE PHOSPHOLIPID TRANSPORT SYSTEM BINDING PROTEIN MLAD-RELATED"/>
    <property type="match status" value="1"/>
</dbReference>
<dbReference type="InterPro" id="IPR052336">
    <property type="entry name" value="MlaD_Phospholipid_Transporter"/>
</dbReference>
<dbReference type="PANTHER" id="PTHR33371:SF4">
    <property type="entry name" value="INTERMEMBRANE PHOSPHOLIPID TRANSPORT SYSTEM BINDING PROTEIN MLAD"/>
    <property type="match status" value="1"/>
</dbReference>
<protein>
    <submittedName>
        <fullName evidence="4">MCE family protein</fullName>
    </submittedName>
</protein>
<reference evidence="5" key="1">
    <citation type="journal article" date="2019" name="Int. J. Syst. Evol. Microbiol.">
        <title>The Global Catalogue of Microorganisms (GCM) 10K type strain sequencing project: providing services to taxonomists for standard genome sequencing and annotation.</title>
        <authorList>
            <consortium name="The Broad Institute Genomics Platform"/>
            <consortium name="The Broad Institute Genome Sequencing Center for Infectious Disease"/>
            <person name="Wu L."/>
            <person name="Ma J."/>
        </authorList>
    </citation>
    <scope>NUCLEOTIDE SEQUENCE [LARGE SCALE GENOMIC DNA]</scope>
    <source>
        <strain evidence="5">JCM 16923</strain>
    </source>
</reference>
<evidence type="ECO:0000259" key="3">
    <source>
        <dbReference type="Pfam" id="PF11887"/>
    </source>
</evidence>
<organism evidence="4 5">
    <name type="scientific">Gordonia caeni</name>
    <dbReference type="NCBI Taxonomy" id="1007097"/>
    <lineage>
        <taxon>Bacteria</taxon>
        <taxon>Bacillati</taxon>
        <taxon>Actinomycetota</taxon>
        <taxon>Actinomycetes</taxon>
        <taxon>Mycobacteriales</taxon>
        <taxon>Gordoniaceae</taxon>
        <taxon>Gordonia</taxon>
    </lineage>
</organism>
<dbReference type="Proteomes" id="UP001418444">
    <property type="component" value="Unassembled WGS sequence"/>
</dbReference>